<dbReference type="Gene3D" id="1.20.1600.10">
    <property type="entry name" value="Outer membrane efflux proteins (OEP)"/>
    <property type="match status" value="1"/>
</dbReference>
<organism evidence="8 9">
    <name type="scientific">Mesonia hippocampi</name>
    <dbReference type="NCBI Taxonomy" id="1628250"/>
    <lineage>
        <taxon>Bacteria</taxon>
        <taxon>Pseudomonadati</taxon>
        <taxon>Bacteroidota</taxon>
        <taxon>Flavobacteriia</taxon>
        <taxon>Flavobacteriales</taxon>
        <taxon>Flavobacteriaceae</taxon>
        <taxon>Mesonia</taxon>
    </lineage>
</organism>
<sequence>MINNFQIVTKITVGLFLIFSTTLKAQELDLKSYIDLVKNNNLDLKQANYQIKSSKEDKKIARSLWLPSVSLEGFYQRDFNKNYLFISDEFDGSITQLRTNFNNSVDFSSTITQVLYDSDVIASLKIAKLADELSLINIEQAQNEIITQASILYWQAILVKESIAVLEEDANLAKLQFNQIESVYKKGAVSKLELYQAEALYKETLPALNKAKKQYNSLLNELKTIANIDLTEEFVLVDNLESITVNVQLSVNSDKINNQPHLQSLKKEIEISEVNIKSKKRFWYPKLNLVTGYNYIGQDNRFNFNNNKNKLFFGQLRLSIPVFSGGKNKAELAKAQIEKDVIQVKFQQKKAEFLKQLHTAQIDYNSAIENIDIRKSTVALNQKEIAIYNKQLHLGVVTPIDYKEVRLRLLQSKLELLNDYLELHIASLQIKRILGTIK</sequence>
<reference evidence="8 9" key="1">
    <citation type="submission" date="2020-08" db="EMBL/GenBank/DDBJ databases">
        <title>Genomic Encyclopedia of Type Strains, Phase IV (KMG-IV): sequencing the most valuable type-strain genomes for metagenomic binning, comparative biology and taxonomic classification.</title>
        <authorList>
            <person name="Goeker M."/>
        </authorList>
    </citation>
    <scope>NUCLEOTIDE SEQUENCE [LARGE SCALE GENOMIC DNA]</scope>
    <source>
        <strain evidence="8 9">DSM 29568</strain>
    </source>
</reference>
<keyword evidence="7" id="KW-0998">Cell outer membrane</keyword>
<dbReference type="AlphaFoldDB" id="A0A840EYC8"/>
<comment type="similarity">
    <text evidence="2">Belongs to the outer membrane factor (OMF) (TC 1.B.17) family.</text>
</comment>
<proteinExistence type="inferred from homology"/>
<dbReference type="GO" id="GO:0009279">
    <property type="term" value="C:cell outer membrane"/>
    <property type="evidence" value="ECO:0007669"/>
    <property type="project" value="UniProtKB-SubCell"/>
</dbReference>
<evidence type="ECO:0000256" key="4">
    <source>
        <dbReference type="ARBA" id="ARBA00022452"/>
    </source>
</evidence>
<dbReference type="GO" id="GO:1990281">
    <property type="term" value="C:efflux pump complex"/>
    <property type="evidence" value="ECO:0007669"/>
    <property type="project" value="TreeGrafter"/>
</dbReference>
<dbReference type="GO" id="GO:0015562">
    <property type="term" value="F:efflux transmembrane transporter activity"/>
    <property type="evidence" value="ECO:0007669"/>
    <property type="project" value="InterPro"/>
</dbReference>
<keyword evidence="5" id="KW-0812">Transmembrane</keyword>
<keyword evidence="6" id="KW-0472">Membrane</keyword>
<evidence type="ECO:0000256" key="3">
    <source>
        <dbReference type="ARBA" id="ARBA00022448"/>
    </source>
</evidence>
<dbReference type="Pfam" id="PF02321">
    <property type="entry name" value="OEP"/>
    <property type="match status" value="2"/>
</dbReference>
<dbReference type="InterPro" id="IPR051906">
    <property type="entry name" value="TolC-like"/>
</dbReference>
<comment type="subcellular location">
    <subcellularLocation>
        <location evidence="1">Cell outer membrane</location>
    </subcellularLocation>
</comment>
<evidence type="ECO:0000256" key="6">
    <source>
        <dbReference type="ARBA" id="ARBA00023136"/>
    </source>
</evidence>
<evidence type="ECO:0000313" key="9">
    <source>
        <dbReference type="Proteomes" id="UP000553034"/>
    </source>
</evidence>
<keyword evidence="3" id="KW-0813">Transport</keyword>
<dbReference type="PANTHER" id="PTHR30026">
    <property type="entry name" value="OUTER MEMBRANE PROTEIN TOLC"/>
    <property type="match status" value="1"/>
</dbReference>
<evidence type="ECO:0000256" key="5">
    <source>
        <dbReference type="ARBA" id="ARBA00022692"/>
    </source>
</evidence>
<evidence type="ECO:0000256" key="1">
    <source>
        <dbReference type="ARBA" id="ARBA00004442"/>
    </source>
</evidence>
<accession>A0A840EYC8</accession>
<dbReference type="Proteomes" id="UP000553034">
    <property type="component" value="Unassembled WGS sequence"/>
</dbReference>
<dbReference type="PANTHER" id="PTHR30026:SF20">
    <property type="entry name" value="OUTER MEMBRANE PROTEIN TOLC"/>
    <property type="match status" value="1"/>
</dbReference>
<evidence type="ECO:0000256" key="2">
    <source>
        <dbReference type="ARBA" id="ARBA00007613"/>
    </source>
</evidence>
<dbReference type="InterPro" id="IPR003423">
    <property type="entry name" value="OMP_efflux"/>
</dbReference>
<gene>
    <name evidence="8" type="ORF">GGR32_002133</name>
</gene>
<evidence type="ECO:0000256" key="7">
    <source>
        <dbReference type="ARBA" id="ARBA00023237"/>
    </source>
</evidence>
<keyword evidence="4" id="KW-1134">Transmembrane beta strand</keyword>
<protein>
    <submittedName>
        <fullName evidence="8">Outer membrane protein TolC</fullName>
    </submittedName>
</protein>
<dbReference type="RefSeq" id="WP_183478170.1">
    <property type="nucleotide sequence ID" value="NZ_JACIFO010000010.1"/>
</dbReference>
<dbReference type="SUPFAM" id="SSF56954">
    <property type="entry name" value="Outer membrane efflux proteins (OEP)"/>
    <property type="match status" value="1"/>
</dbReference>
<dbReference type="GO" id="GO:0015288">
    <property type="term" value="F:porin activity"/>
    <property type="evidence" value="ECO:0007669"/>
    <property type="project" value="TreeGrafter"/>
</dbReference>
<comment type="caution">
    <text evidence="8">The sequence shown here is derived from an EMBL/GenBank/DDBJ whole genome shotgun (WGS) entry which is preliminary data.</text>
</comment>
<evidence type="ECO:0000313" key="8">
    <source>
        <dbReference type="EMBL" id="MBB4119827.1"/>
    </source>
</evidence>
<dbReference type="EMBL" id="JACIFO010000010">
    <property type="protein sequence ID" value="MBB4119827.1"/>
    <property type="molecule type" value="Genomic_DNA"/>
</dbReference>
<keyword evidence="9" id="KW-1185">Reference proteome</keyword>
<name>A0A840EYC8_9FLAO</name>